<dbReference type="InterPro" id="IPR029068">
    <property type="entry name" value="Glyas_Bleomycin-R_OHBP_Dase"/>
</dbReference>
<dbReference type="InterPro" id="IPR051785">
    <property type="entry name" value="MMCE/EMCE_epimerase"/>
</dbReference>
<evidence type="ECO:0000313" key="3">
    <source>
        <dbReference type="EMBL" id="QJT09850.1"/>
    </source>
</evidence>
<dbReference type="SUPFAM" id="SSF54593">
    <property type="entry name" value="Glyoxalase/Bleomycin resistance protein/Dihydroxybiphenyl dioxygenase"/>
    <property type="match status" value="1"/>
</dbReference>
<dbReference type="PROSITE" id="PS51819">
    <property type="entry name" value="VOC"/>
    <property type="match status" value="1"/>
</dbReference>
<dbReference type="RefSeq" id="WP_171267621.1">
    <property type="nucleotide sequence ID" value="NZ_CP039543.1"/>
</dbReference>
<organism evidence="3 4">
    <name type="scientific">Oceanidesulfovibrio marinus</name>
    <dbReference type="NCBI Taxonomy" id="370038"/>
    <lineage>
        <taxon>Bacteria</taxon>
        <taxon>Pseudomonadati</taxon>
        <taxon>Thermodesulfobacteriota</taxon>
        <taxon>Desulfovibrionia</taxon>
        <taxon>Desulfovibrionales</taxon>
        <taxon>Desulfovibrionaceae</taxon>
        <taxon>Oceanidesulfovibrio</taxon>
    </lineage>
</organism>
<dbReference type="PANTHER" id="PTHR43048:SF5">
    <property type="entry name" value="BLR5325 PROTEIN"/>
    <property type="match status" value="1"/>
</dbReference>
<evidence type="ECO:0000313" key="4">
    <source>
        <dbReference type="Proteomes" id="UP000503251"/>
    </source>
</evidence>
<dbReference type="InterPro" id="IPR004360">
    <property type="entry name" value="Glyas_Fos-R_dOase_dom"/>
</dbReference>
<proteinExistence type="predicted"/>
<name>A0ABX6NJM4_9BACT</name>
<dbReference type="Gene3D" id="3.10.180.10">
    <property type="entry name" value="2,3-Dihydroxybiphenyl 1,2-Dioxygenase, domain 1"/>
    <property type="match status" value="1"/>
</dbReference>
<dbReference type="Pfam" id="PF00903">
    <property type="entry name" value="Glyoxalase"/>
    <property type="match status" value="1"/>
</dbReference>
<feature type="domain" description="VOC" evidence="2">
    <location>
        <begin position="4"/>
        <end position="148"/>
    </location>
</feature>
<sequence>MPTRFAHTNIVSKDWRALSAFYQNVFGCVPVPPQRSLSGDWLDQGTGLTNAVLEGEHLRLPGHGDTGPTLEIFSYKEMLDRPEPAANRIGLGHIAFAVDDVRATFQSLLEHGGTAVGEVVEREVPGVGLLTMVYAADPEGNIIELQNWS</sequence>
<dbReference type="PANTHER" id="PTHR43048">
    <property type="entry name" value="METHYLMALONYL-COA EPIMERASE"/>
    <property type="match status" value="1"/>
</dbReference>
<dbReference type="Proteomes" id="UP000503251">
    <property type="component" value="Chromosome"/>
</dbReference>
<gene>
    <name evidence="3" type="ORF">E8L03_13295</name>
</gene>
<accession>A0ABX6NJM4</accession>
<evidence type="ECO:0000259" key="2">
    <source>
        <dbReference type="PROSITE" id="PS51819"/>
    </source>
</evidence>
<protein>
    <submittedName>
        <fullName evidence="3">VOC family protein</fullName>
    </submittedName>
</protein>
<keyword evidence="4" id="KW-1185">Reference proteome</keyword>
<keyword evidence="1" id="KW-0479">Metal-binding</keyword>
<dbReference type="InterPro" id="IPR037523">
    <property type="entry name" value="VOC_core"/>
</dbReference>
<reference evidence="3 4" key="1">
    <citation type="submission" date="2019-04" db="EMBL/GenBank/DDBJ databases">
        <title>Isolation and culture of sulfate reducing bacteria from the cold seep of the South China Sea.</title>
        <authorList>
            <person name="Sun C."/>
            <person name="Liu R."/>
        </authorList>
    </citation>
    <scope>NUCLEOTIDE SEQUENCE [LARGE SCALE GENOMIC DNA]</scope>
    <source>
        <strain evidence="3 4">CS1</strain>
    </source>
</reference>
<evidence type="ECO:0000256" key="1">
    <source>
        <dbReference type="ARBA" id="ARBA00022723"/>
    </source>
</evidence>
<dbReference type="EMBL" id="CP039543">
    <property type="protein sequence ID" value="QJT09850.1"/>
    <property type="molecule type" value="Genomic_DNA"/>
</dbReference>